<dbReference type="EMBL" id="CAJPWZ010000105">
    <property type="protein sequence ID" value="CAG2185908.1"/>
    <property type="molecule type" value="Genomic_DNA"/>
</dbReference>
<dbReference type="SUPFAM" id="SSF56219">
    <property type="entry name" value="DNase I-like"/>
    <property type="match status" value="1"/>
</dbReference>
<comment type="caution">
    <text evidence="2">The sequence shown here is derived from an EMBL/GenBank/DDBJ whole genome shotgun (WGS) entry which is preliminary data.</text>
</comment>
<dbReference type="AlphaFoldDB" id="A0A8S3PQN6"/>
<dbReference type="OrthoDB" id="6149881at2759"/>
<dbReference type="Proteomes" id="UP000683360">
    <property type="component" value="Unassembled WGS sequence"/>
</dbReference>
<evidence type="ECO:0000313" key="2">
    <source>
        <dbReference type="EMBL" id="CAG2185908.1"/>
    </source>
</evidence>
<name>A0A8S3PQN6_MYTED</name>
<dbReference type="GO" id="GO:0003824">
    <property type="term" value="F:catalytic activity"/>
    <property type="evidence" value="ECO:0007669"/>
    <property type="project" value="InterPro"/>
</dbReference>
<dbReference type="Pfam" id="PF03372">
    <property type="entry name" value="Exo_endo_phos"/>
    <property type="match status" value="1"/>
</dbReference>
<accession>A0A8S3PQN6</accession>
<gene>
    <name evidence="2" type="ORF">MEDL_1489</name>
</gene>
<dbReference type="Gene3D" id="3.60.10.10">
    <property type="entry name" value="Endonuclease/exonuclease/phosphatase"/>
    <property type="match status" value="1"/>
</dbReference>
<reference evidence="2" key="1">
    <citation type="submission" date="2021-03" db="EMBL/GenBank/DDBJ databases">
        <authorList>
            <person name="Bekaert M."/>
        </authorList>
    </citation>
    <scope>NUCLEOTIDE SEQUENCE</scope>
</reference>
<evidence type="ECO:0000259" key="1">
    <source>
        <dbReference type="Pfam" id="PF03372"/>
    </source>
</evidence>
<dbReference type="InterPro" id="IPR005135">
    <property type="entry name" value="Endo/exonuclease/phosphatase"/>
</dbReference>
<keyword evidence="3" id="KW-1185">Reference proteome</keyword>
<dbReference type="InterPro" id="IPR036691">
    <property type="entry name" value="Endo/exonu/phosph_ase_sf"/>
</dbReference>
<protein>
    <recommendedName>
        <fullName evidence="1">Endonuclease/exonuclease/phosphatase domain-containing protein</fullName>
    </recommendedName>
</protein>
<organism evidence="2 3">
    <name type="scientific">Mytilus edulis</name>
    <name type="common">Blue mussel</name>
    <dbReference type="NCBI Taxonomy" id="6550"/>
    <lineage>
        <taxon>Eukaryota</taxon>
        <taxon>Metazoa</taxon>
        <taxon>Spiralia</taxon>
        <taxon>Lophotrochozoa</taxon>
        <taxon>Mollusca</taxon>
        <taxon>Bivalvia</taxon>
        <taxon>Autobranchia</taxon>
        <taxon>Pteriomorphia</taxon>
        <taxon>Mytilida</taxon>
        <taxon>Mytiloidea</taxon>
        <taxon>Mytilidae</taxon>
        <taxon>Mytilinae</taxon>
        <taxon>Mytilus</taxon>
    </lineage>
</organism>
<sequence length="379" mass="43227">MKDGARVVGIFALILFGVFKRLTPRDIILDPDSFYQHHLSCGNDILEATKQTNLNDIALFSLQPRCDNNNNGGRIKIFRSSQNQQMTGTVEHALYQNSLIHFLICQKRRNQTHPRQISPSISDVNDNTGIETDESEYNFFKDLVKLRRDAPTNIICAYLNINSYRYKFESIIDLLNRNIVDILFLSETKLDDSFPDAMFTVDNFSFYRSDRNKYGGGVLAYMRSDLAGDRNKQAEFQDIESIALEVTTEDNKWLFIGAFQQPSIPDSTFSTDFNLTTDKVIKKYDNVLIMGDLNFNMLDDNKSSTLNDSCDIFCMKNIINKATCYNRNSKPTLLDQGFVEFYNQGQNHNDSPWDVKGLVKYGAIGVIGAMALSAFLQRT</sequence>
<evidence type="ECO:0000313" key="3">
    <source>
        <dbReference type="Proteomes" id="UP000683360"/>
    </source>
</evidence>
<proteinExistence type="predicted"/>
<feature type="domain" description="Endonuclease/exonuclease/phosphatase" evidence="1">
    <location>
        <begin position="158"/>
        <end position="322"/>
    </location>
</feature>